<keyword evidence="2" id="KW-1133">Transmembrane helix</keyword>
<feature type="transmembrane region" description="Helical" evidence="2">
    <location>
        <begin position="200"/>
        <end position="219"/>
    </location>
</feature>
<feature type="compositionally biased region" description="Low complexity" evidence="1">
    <location>
        <begin position="16"/>
        <end position="35"/>
    </location>
</feature>
<evidence type="ECO:0000313" key="3">
    <source>
        <dbReference type="EMBL" id="GBG00287.1"/>
    </source>
</evidence>
<dbReference type="InParanoid" id="A0A2V0PKP4"/>
<name>A0A2V0PKP4_9CHLO</name>
<keyword evidence="2" id="KW-0472">Membrane</keyword>
<gene>
    <name evidence="3" type="ORF">Rsub_12966</name>
</gene>
<keyword evidence="4" id="KW-1185">Reference proteome</keyword>
<dbReference type="EMBL" id="BDRX01000207">
    <property type="protein sequence ID" value="GBG00287.1"/>
    <property type="molecule type" value="Genomic_DNA"/>
</dbReference>
<evidence type="ECO:0000256" key="2">
    <source>
        <dbReference type="SAM" id="Phobius"/>
    </source>
</evidence>
<feature type="region of interest" description="Disordered" evidence="1">
    <location>
        <begin position="1"/>
        <end position="35"/>
    </location>
</feature>
<sequence length="386" mass="41169">MGPAVLRRGGGGDGSGASSSRACPAFSSGSHTSSDHSSQAAVVQCNLLLRLDDPSLEAEFARQDPPLLRRYELAGAVYALLYGGMMASVRASSHRVHGGPHLLRNSAFLMGLPLAHLALMTAAPAAYARRRLRVQLAMRALRIGRHAAMALFSGDGRWWLAKTLDAAAHSGRGPGRTLGITLLTLPLVYLQTSLMHPLPVALQWPLMPLAIVAVWSYTWQPLVATVLRDESLAAVTAPLCSRLRLGLSLFNAGAVAAIGCCCLLQTLALAAVIFVGCLLPLAIVWPLERRARAAFVRERCGGARLEVRPPQPLAAGSGWLQRRGLELPWLAPAGEADLTAPPPAIRIRWATAAVPAAAVFVAWVWLASEFIVMMLDPHCRRLPSGA</sequence>
<organism evidence="3 4">
    <name type="scientific">Raphidocelis subcapitata</name>
    <dbReference type="NCBI Taxonomy" id="307507"/>
    <lineage>
        <taxon>Eukaryota</taxon>
        <taxon>Viridiplantae</taxon>
        <taxon>Chlorophyta</taxon>
        <taxon>core chlorophytes</taxon>
        <taxon>Chlorophyceae</taxon>
        <taxon>CS clade</taxon>
        <taxon>Sphaeropleales</taxon>
        <taxon>Selenastraceae</taxon>
        <taxon>Raphidocelis</taxon>
    </lineage>
</organism>
<evidence type="ECO:0000313" key="4">
    <source>
        <dbReference type="Proteomes" id="UP000247498"/>
    </source>
</evidence>
<keyword evidence="2" id="KW-0812">Transmembrane</keyword>
<dbReference type="AlphaFoldDB" id="A0A2V0PKP4"/>
<protein>
    <submittedName>
        <fullName evidence="3">Uncharacterized protein</fullName>
    </submittedName>
</protein>
<accession>A0A2V0PKP4</accession>
<proteinExistence type="predicted"/>
<dbReference type="Proteomes" id="UP000247498">
    <property type="component" value="Unassembled WGS sequence"/>
</dbReference>
<reference evidence="3 4" key="1">
    <citation type="journal article" date="2018" name="Sci. Rep.">
        <title>Raphidocelis subcapitata (=Pseudokirchneriella subcapitata) provides an insight into genome evolution and environmental adaptations in the Sphaeropleales.</title>
        <authorList>
            <person name="Suzuki S."/>
            <person name="Yamaguchi H."/>
            <person name="Nakajima N."/>
            <person name="Kawachi M."/>
        </authorList>
    </citation>
    <scope>NUCLEOTIDE SEQUENCE [LARGE SCALE GENOMIC DNA]</scope>
    <source>
        <strain evidence="3 4">NIES-35</strain>
    </source>
</reference>
<comment type="caution">
    <text evidence="3">The sequence shown here is derived from an EMBL/GenBank/DDBJ whole genome shotgun (WGS) entry which is preliminary data.</text>
</comment>
<evidence type="ECO:0000256" key="1">
    <source>
        <dbReference type="SAM" id="MobiDB-lite"/>
    </source>
</evidence>
<feature type="transmembrane region" description="Helical" evidence="2">
    <location>
        <begin position="107"/>
        <end position="128"/>
    </location>
</feature>
<feature type="transmembrane region" description="Helical" evidence="2">
    <location>
        <begin position="254"/>
        <end position="287"/>
    </location>
</feature>
<feature type="transmembrane region" description="Helical" evidence="2">
    <location>
        <begin position="71"/>
        <end position="87"/>
    </location>
</feature>
<feature type="transmembrane region" description="Helical" evidence="2">
    <location>
        <begin position="347"/>
        <end position="366"/>
    </location>
</feature>